<feature type="region of interest" description="Disordered" evidence="1">
    <location>
        <begin position="202"/>
        <end position="231"/>
    </location>
</feature>
<reference evidence="2" key="2">
    <citation type="submission" date="2022-01" db="EMBL/GenBank/DDBJ databases">
        <authorList>
            <person name="Yamashiro T."/>
            <person name="Shiraishi A."/>
            <person name="Satake H."/>
            <person name="Nakayama K."/>
        </authorList>
    </citation>
    <scope>NUCLEOTIDE SEQUENCE</scope>
</reference>
<protein>
    <submittedName>
        <fullName evidence="2">Uncharacterized protein</fullName>
    </submittedName>
</protein>
<sequence length="231" mass="26251">METKAAKCCIERKTFRIQKKELFLENDQLLELIISQDLMHTAMKSYVAIVDYQSMEKSYIEEYDKNLKLDTKLSKMNDMDAPEFQEFFIINELKAQLKAKESSISNQKEHISTLKGKSVSDSNVPVNNANVIAPGMFRIDLEAHDYYLRENKQHADSLCRIVEQARPLNPIEEHLGYACKFTTRIKELLVYVTNTCSSSKVERLKGSTSASGSQPLGNTKKNRISGTIGSN</sequence>
<evidence type="ECO:0000313" key="3">
    <source>
        <dbReference type="Proteomes" id="UP001151760"/>
    </source>
</evidence>
<accession>A0ABQ5CTG0</accession>
<keyword evidence="3" id="KW-1185">Reference proteome</keyword>
<organism evidence="2 3">
    <name type="scientific">Tanacetum coccineum</name>
    <dbReference type="NCBI Taxonomy" id="301880"/>
    <lineage>
        <taxon>Eukaryota</taxon>
        <taxon>Viridiplantae</taxon>
        <taxon>Streptophyta</taxon>
        <taxon>Embryophyta</taxon>
        <taxon>Tracheophyta</taxon>
        <taxon>Spermatophyta</taxon>
        <taxon>Magnoliopsida</taxon>
        <taxon>eudicotyledons</taxon>
        <taxon>Gunneridae</taxon>
        <taxon>Pentapetalae</taxon>
        <taxon>asterids</taxon>
        <taxon>campanulids</taxon>
        <taxon>Asterales</taxon>
        <taxon>Asteraceae</taxon>
        <taxon>Asteroideae</taxon>
        <taxon>Anthemideae</taxon>
        <taxon>Anthemidinae</taxon>
        <taxon>Tanacetum</taxon>
    </lineage>
</organism>
<evidence type="ECO:0000313" key="2">
    <source>
        <dbReference type="EMBL" id="GJT29387.1"/>
    </source>
</evidence>
<proteinExistence type="predicted"/>
<name>A0ABQ5CTG0_9ASTR</name>
<dbReference type="Proteomes" id="UP001151760">
    <property type="component" value="Unassembled WGS sequence"/>
</dbReference>
<reference evidence="2" key="1">
    <citation type="journal article" date="2022" name="Int. J. Mol. Sci.">
        <title>Draft Genome of Tanacetum Coccineum: Genomic Comparison of Closely Related Tanacetum-Family Plants.</title>
        <authorList>
            <person name="Yamashiro T."/>
            <person name="Shiraishi A."/>
            <person name="Nakayama K."/>
            <person name="Satake H."/>
        </authorList>
    </citation>
    <scope>NUCLEOTIDE SEQUENCE</scope>
</reference>
<evidence type="ECO:0000256" key="1">
    <source>
        <dbReference type="SAM" id="MobiDB-lite"/>
    </source>
</evidence>
<feature type="compositionally biased region" description="Polar residues" evidence="1">
    <location>
        <begin position="206"/>
        <end position="231"/>
    </location>
</feature>
<comment type="caution">
    <text evidence="2">The sequence shown here is derived from an EMBL/GenBank/DDBJ whole genome shotgun (WGS) entry which is preliminary data.</text>
</comment>
<gene>
    <name evidence="2" type="ORF">Tco_0909662</name>
</gene>
<dbReference type="EMBL" id="BQNB010014538">
    <property type="protein sequence ID" value="GJT29387.1"/>
    <property type="molecule type" value="Genomic_DNA"/>
</dbReference>